<sequence>MNTDRLSKRLETVAKYIPRNSKFADIGSDHAYLPCYMVKRKEVQSAIAGEVVEGPYQSAIKQVKQEGLTSKISVRKGNGLEVIGENEVDCITIAGMGGALITSILENGKDKLQSVQRLVLQPNISAFSIREWLLKNNWTLVAEEILEEDGKIYEVLVAEKGESPSLSEERALLFGPFLMKEKDAAFVKKWKLEKKNWQRILDQLESAPDSVENMQKRTELQNKIKLVDEVINNEEY</sequence>
<dbReference type="PANTHER" id="PTHR38451">
    <property type="entry name" value="TRNA (ADENINE(22)-N(1))-METHYLTRANSFERASE"/>
    <property type="match status" value="1"/>
</dbReference>
<dbReference type="InterPro" id="IPR006901">
    <property type="entry name" value="TrmK"/>
</dbReference>
<organism evidence="1 2">
    <name type="scientific">Niallia circulans</name>
    <name type="common">Bacillus circulans</name>
    <dbReference type="NCBI Taxonomy" id="1397"/>
    <lineage>
        <taxon>Bacteria</taxon>
        <taxon>Bacillati</taxon>
        <taxon>Bacillota</taxon>
        <taxon>Bacilli</taxon>
        <taxon>Bacillales</taxon>
        <taxon>Bacillaceae</taxon>
        <taxon>Niallia</taxon>
    </lineage>
</organism>
<dbReference type="RefSeq" id="WP_047941282.1">
    <property type="nucleotide sequence ID" value="NZ_JAMAUJ010000002.1"/>
</dbReference>
<reference evidence="1 2" key="1">
    <citation type="submission" date="2015-05" db="EMBL/GenBank/DDBJ databases">
        <title>Whole genome sequence and identification of bacterial endophytes from Costus igneus.</title>
        <authorList>
            <person name="Lee Y.P."/>
            <person name="Gan H.M."/>
            <person name="Eng W."/>
            <person name="Wheatley M.S."/>
            <person name="Caraballo A."/>
            <person name="Polter S."/>
            <person name="Savka M.A."/>
            <person name="Hudson A.O."/>
        </authorList>
    </citation>
    <scope>NUCLEOTIDE SEQUENCE [LARGE SCALE GENOMIC DNA]</scope>
    <source>
        <strain evidence="1 2">RIT379</strain>
    </source>
</reference>
<dbReference type="GO" id="GO:0160105">
    <property type="term" value="F:tRNA (adenine(22)-N1)-methyltransferase activity"/>
    <property type="evidence" value="ECO:0007669"/>
    <property type="project" value="InterPro"/>
</dbReference>
<dbReference type="GO" id="GO:0032259">
    <property type="term" value="P:methylation"/>
    <property type="evidence" value="ECO:0007669"/>
    <property type="project" value="UniProtKB-KW"/>
</dbReference>
<dbReference type="SUPFAM" id="SSF53335">
    <property type="entry name" value="S-adenosyl-L-methionine-dependent methyltransferases"/>
    <property type="match status" value="1"/>
</dbReference>
<comment type="caution">
    <text evidence="1">The sequence shown here is derived from an EMBL/GenBank/DDBJ whole genome shotgun (WGS) entry which is preliminary data.</text>
</comment>
<accession>A0A0J1IMZ0</accession>
<dbReference type="PIRSF" id="PIRSF018637">
    <property type="entry name" value="TrmK"/>
    <property type="match status" value="1"/>
</dbReference>
<dbReference type="Gene3D" id="1.10.287.1890">
    <property type="match status" value="1"/>
</dbReference>
<gene>
    <name evidence="1" type="ORF">ABW02_07265</name>
</gene>
<proteinExistence type="predicted"/>
<dbReference type="AlphaFoldDB" id="A0A0J1IMZ0"/>
<dbReference type="InterPro" id="IPR029063">
    <property type="entry name" value="SAM-dependent_MTases_sf"/>
</dbReference>
<dbReference type="EMBL" id="LDPH01000004">
    <property type="protein sequence ID" value="KLV27303.1"/>
    <property type="molecule type" value="Genomic_DNA"/>
</dbReference>
<dbReference type="PANTHER" id="PTHR38451:SF1">
    <property type="entry name" value="TRNA (ADENINE(22)-N(1))-METHYLTRANSFERASE"/>
    <property type="match status" value="1"/>
</dbReference>
<name>A0A0J1IMZ0_NIACI</name>
<dbReference type="Pfam" id="PF04816">
    <property type="entry name" value="TrmK"/>
    <property type="match status" value="1"/>
</dbReference>
<dbReference type="Gene3D" id="3.40.50.150">
    <property type="entry name" value="Vaccinia Virus protein VP39"/>
    <property type="match status" value="1"/>
</dbReference>
<keyword evidence="1" id="KW-0489">Methyltransferase</keyword>
<dbReference type="Proteomes" id="UP000036045">
    <property type="component" value="Unassembled WGS sequence"/>
</dbReference>
<evidence type="ECO:0000313" key="2">
    <source>
        <dbReference type="Proteomes" id="UP000036045"/>
    </source>
</evidence>
<dbReference type="PATRIC" id="fig|1397.4.peg.4141"/>
<protein>
    <submittedName>
        <fullName evidence="1">SAM-dependent methyltransferase</fullName>
    </submittedName>
</protein>
<keyword evidence="2" id="KW-1185">Reference proteome</keyword>
<dbReference type="FunFam" id="3.40.50.150:FF:000136">
    <property type="entry name" value="tRNA (Adenine(22)-N(1))-methyltransferase TrmK"/>
    <property type="match status" value="1"/>
</dbReference>
<evidence type="ECO:0000313" key="1">
    <source>
        <dbReference type="EMBL" id="KLV27303.1"/>
    </source>
</evidence>
<dbReference type="OrthoDB" id="5881184at2"/>
<keyword evidence="1" id="KW-0808">Transferase</keyword>